<dbReference type="AlphaFoldDB" id="A0A1G9LVL1"/>
<feature type="transmembrane region" description="Helical" evidence="7">
    <location>
        <begin position="58"/>
        <end position="78"/>
    </location>
</feature>
<evidence type="ECO:0000313" key="8">
    <source>
        <dbReference type="EMBL" id="SDL65751.1"/>
    </source>
</evidence>
<dbReference type="InterPro" id="IPR022791">
    <property type="entry name" value="L-PG_synthase/AglD"/>
</dbReference>
<evidence type="ECO:0008006" key="10">
    <source>
        <dbReference type="Google" id="ProtNLM"/>
    </source>
</evidence>
<evidence type="ECO:0000256" key="6">
    <source>
        <dbReference type="SAM" id="MobiDB-lite"/>
    </source>
</evidence>
<evidence type="ECO:0000256" key="3">
    <source>
        <dbReference type="ARBA" id="ARBA00022692"/>
    </source>
</evidence>
<evidence type="ECO:0000256" key="5">
    <source>
        <dbReference type="ARBA" id="ARBA00023136"/>
    </source>
</evidence>
<dbReference type="STRING" id="137658.SAMN05216186_12645"/>
<keyword evidence="5 7" id="KW-0472">Membrane</keyword>
<feature type="transmembrane region" description="Helical" evidence="7">
    <location>
        <begin position="21"/>
        <end position="38"/>
    </location>
</feature>
<feature type="region of interest" description="Disordered" evidence="6">
    <location>
        <begin position="320"/>
        <end position="348"/>
    </location>
</feature>
<feature type="transmembrane region" description="Helical" evidence="7">
    <location>
        <begin position="170"/>
        <end position="188"/>
    </location>
</feature>
<feature type="transmembrane region" description="Helical" evidence="7">
    <location>
        <begin position="208"/>
        <end position="234"/>
    </location>
</feature>
<keyword evidence="3 7" id="KW-0812">Transmembrane</keyword>
<evidence type="ECO:0000256" key="2">
    <source>
        <dbReference type="ARBA" id="ARBA00022475"/>
    </source>
</evidence>
<dbReference type="PANTHER" id="PTHR39087:SF2">
    <property type="entry name" value="UPF0104 MEMBRANE PROTEIN MJ1595"/>
    <property type="match status" value="1"/>
</dbReference>
<accession>A0A1G9LVL1</accession>
<evidence type="ECO:0000256" key="7">
    <source>
        <dbReference type="SAM" id="Phobius"/>
    </source>
</evidence>
<dbReference type="GO" id="GO:0005886">
    <property type="term" value="C:plasma membrane"/>
    <property type="evidence" value="ECO:0007669"/>
    <property type="project" value="UniProtKB-SubCell"/>
</dbReference>
<dbReference type="PANTHER" id="PTHR39087">
    <property type="entry name" value="UPF0104 MEMBRANE PROTEIN MJ1595"/>
    <property type="match status" value="1"/>
</dbReference>
<feature type="transmembrane region" description="Helical" evidence="7">
    <location>
        <begin position="90"/>
        <end position="114"/>
    </location>
</feature>
<organism evidence="8 9">
    <name type="scientific">Pseudomonas indica</name>
    <dbReference type="NCBI Taxonomy" id="137658"/>
    <lineage>
        <taxon>Bacteria</taxon>
        <taxon>Pseudomonadati</taxon>
        <taxon>Pseudomonadota</taxon>
        <taxon>Gammaproteobacteria</taxon>
        <taxon>Pseudomonadales</taxon>
        <taxon>Pseudomonadaceae</taxon>
        <taxon>Pseudomonas</taxon>
    </lineage>
</organism>
<dbReference type="EMBL" id="FNFD01000026">
    <property type="protein sequence ID" value="SDL65751.1"/>
    <property type="molecule type" value="Genomic_DNA"/>
</dbReference>
<evidence type="ECO:0000256" key="4">
    <source>
        <dbReference type="ARBA" id="ARBA00022989"/>
    </source>
</evidence>
<keyword evidence="4 7" id="KW-1133">Transmembrane helix</keyword>
<reference evidence="8 9" key="1">
    <citation type="submission" date="2016-10" db="EMBL/GenBank/DDBJ databases">
        <authorList>
            <person name="de Groot N.N."/>
        </authorList>
    </citation>
    <scope>NUCLEOTIDE SEQUENCE [LARGE SCALE GENOMIC DNA]</scope>
    <source>
        <strain evidence="8 9">JCM 21544</strain>
    </source>
</reference>
<feature type="transmembrane region" description="Helical" evidence="7">
    <location>
        <begin position="246"/>
        <end position="272"/>
    </location>
</feature>
<name>A0A1G9LVL1_9PSED</name>
<dbReference type="Proteomes" id="UP000198706">
    <property type="component" value="Unassembled WGS sequence"/>
</dbReference>
<gene>
    <name evidence="8" type="ORF">SAMN05216186_12645</name>
</gene>
<feature type="transmembrane region" description="Helical" evidence="7">
    <location>
        <begin position="292"/>
        <end position="309"/>
    </location>
</feature>
<feature type="transmembrane region" description="Helical" evidence="7">
    <location>
        <begin position="134"/>
        <end position="158"/>
    </location>
</feature>
<sequence length="348" mass="38868">MNRPEPPTTQRKRWWPLVKRLLTVAFFILLIVLLVMLGKNVDWNEVLATLRDYRASTLLLAAAACLASYLAYSSFDLLGRAYAKHHLPAWQIMPVTFVCYAFNLNLSAWVGGLALRYRLYARLGLSNAEITKVYSLSLMTNWLGYLMLGGVLFAFGPIELPDSWAIGRGTLRLLGLALLAVTIGYLLLCGFSRRRSWHVRGHEIRLPSLWLASTQMALGAINWALMGLVIYILLMNRVSYAEVLGVLLISSIAGVITHVPAGLGVLEAVFVTLLQHQISKGSLLAGLIGYRALYFLAPLLVATLVYLVLEFRAKRLRQMNRDKRTTDKPPTNPERPAPKRSMAKPPLP</sequence>
<evidence type="ECO:0000313" key="9">
    <source>
        <dbReference type="Proteomes" id="UP000198706"/>
    </source>
</evidence>
<keyword evidence="9" id="KW-1185">Reference proteome</keyword>
<dbReference type="Pfam" id="PF03706">
    <property type="entry name" value="LPG_synthase_TM"/>
    <property type="match status" value="1"/>
</dbReference>
<dbReference type="RefSeq" id="WP_084335305.1">
    <property type="nucleotide sequence ID" value="NZ_FNFD01000026.1"/>
</dbReference>
<comment type="subcellular location">
    <subcellularLocation>
        <location evidence="1">Cell membrane</location>
        <topology evidence="1">Multi-pass membrane protein</topology>
    </subcellularLocation>
</comment>
<protein>
    <recommendedName>
        <fullName evidence="10">Lysylphosphatidylglycerol synthase TM region</fullName>
    </recommendedName>
</protein>
<keyword evidence="2" id="KW-1003">Cell membrane</keyword>
<evidence type="ECO:0000256" key="1">
    <source>
        <dbReference type="ARBA" id="ARBA00004651"/>
    </source>
</evidence>
<proteinExistence type="predicted"/>